<dbReference type="Gene3D" id="1.20.120.910">
    <property type="entry name" value="DksA, coiled-coil domain"/>
    <property type="match status" value="1"/>
</dbReference>
<evidence type="ECO:0000259" key="6">
    <source>
        <dbReference type="Pfam" id="PF01258"/>
    </source>
</evidence>
<keyword evidence="3" id="KW-0862">Zinc</keyword>
<name>A0ABP5K4Y5_9ACTN</name>
<evidence type="ECO:0000256" key="1">
    <source>
        <dbReference type="ARBA" id="ARBA00022723"/>
    </source>
</evidence>
<accession>A0ABP5K4Y5</accession>
<comment type="caution">
    <text evidence="7">The sequence shown here is derived from an EMBL/GenBank/DDBJ whole genome shotgun (WGS) entry which is preliminary data.</text>
</comment>
<dbReference type="EMBL" id="BAAAQQ010000011">
    <property type="protein sequence ID" value="GAA2124991.1"/>
    <property type="molecule type" value="Genomic_DNA"/>
</dbReference>
<dbReference type="SUPFAM" id="SSF57716">
    <property type="entry name" value="Glucocorticoid receptor-like (DNA-binding domain)"/>
    <property type="match status" value="1"/>
</dbReference>
<evidence type="ECO:0000256" key="3">
    <source>
        <dbReference type="ARBA" id="ARBA00022833"/>
    </source>
</evidence>
<dbReference type="PROSITE" id="PS51128">
    <property type="entry name" value="ZF_DKSA_2"/>
    <property type="match status" value="1"/>
</dbReference>
<feature type="zinc finger region" description="dksA C4-type" evidence="4">
    <location>
        <begin position="92"/>
        <end position="116"/>
    </location>
</feature>
<evidence type="ECO:0000313" key="7">
    <source>
        <dbReference type="EMBL" id="GAA2124991.1"/>
    </source>
</evidence>
<dbReference type="Pfam" id="PF01258">
    <property type="entry name" value="zf-dskA_traR"/>
    <property type="match status" value="1"/>
</dbReference>
<keyword evidence="1" id="KW-0479">Metal-binding</keyword>
<organism evidence="7 8">
    <name type="scientific">Nocardioides bigeumensis</name>
    <dbReference type="NCBI Taxonomy" id="433657"/>
    <lineage>
        <taxon>Bacteria</taxon>
        <taxon>Bacillati</taxon>
        <taxon>Actinomycetota</taxon>
        <taxon>Actinomycetes</taxon>
        <taxon>Propionibacteriales</taxon>
        <taxon>Nocardioidaceae</taxon>
        <taxon>Nocardioides</taxon>
    </lineage>
</organism>
<evidence type="ECO:0000256" key="2">
    <source>
        <dbReference type="ARBA" id="ARBA00022771"/>
    </source>
</evidence>
<proteinExistence type="predicted"/>
<evidence type="ECO:0000256" key="4">
    <source>
        <dbReference type="PROSITE-ProRule" id="PRU00510"/>
    </source>
</evidence>
<feature type="domain" description="Zinc finger DksA/TraR C4-type" evidence="6">
    <location>
        <begin position="87"/>
        <end position="121"/>
    </location>
</feature>
<dbReference type="RefSeq" id="WP_344303787.1">
    <property type="nucleotide sequence ID" value="NZ_BAAAQQ010000011.1"/>
</dbReference>
<feature type="region of interest" description="Disordered" evidence="5">
    <location>
        <begin position="1"/>
        <end position="20"/>
    </location>
</feature>
<dbReference type="PANTHER" id="PTHR33823">
    <property type="entry name" value="RNA POLYMERASE-BINDING TRANSCRIPTION FACTOR DKSA-RELATED"/>
    <property type="match status" value="1"/>
</dbReference>
<evidence type="ECO:0000313" key="8">
    <source>
        <dbReference type="Proteomes" id="UP001500575"/>
    </source>
</evidence>
<protein>
    <recommendedName>
        <fullName evidence="6">Zinc finger DksA/TraR C4-type domain-containing protein</fullName>
    </recommendedName>
</protein>
<sequence>MTTTLHRTGEPSPPAPFCGTDADLRALRSDLEQQRSFRIDQLRQLTRLLQDPGTDDDAHISVALTLRSAATSVLADVEAALRRIDDRSFGACPACGTPIPLSRLQALPMTRWCRPCQQANESTADVPDTATHPGSVQVALDIVEVWGQGSFPASDPPANW</sequence>
<dbReference type="Proteomes" id="UP001500575">
    <property type="component" value="Unassembled WGS sequence"/>
</dbReference>
<gene>
    <name evidence="7" type="ORF">GCM10009843_22240</name>
</gene>
<keyword evidence="2" id="KW-0863">Zinc-finger</keyword>
<dbReference type="PANTHER" id="PTHR33823:SF4">
    <property type="entry name" value="GENERAL STRESS PROTEIN 16O"/>
    <property type="match status" value="1"/>
</dbReference>
<dbReference type="InterPro" id="IPR000962">
    <property type="entry name" value="Znf_DskA_TraR"/>
</dbReference>
<reference evidence="8" key="1">
    <citation type="journal article" date="2019" name="Int. J. Syst. Evol. Microbiol.">
        <title>The Global Catalogue of Microorganisms (GCM) 10K type strain sequencing project: providing services to taxonomists for standard genome sequencing and annotation.</title>
        <authorList>
            <consortium name="The Broad Institute Genomics Platform"/>
            <consortium name="The Broad Institute Genome Sequencing Center for Infectious Disease"/>
            <person name="Wu L."/>
            <person name="Ma J."/>
        </authorList>
    </citation>
    <scope>NUCLEOTIDE SEQUENCE [LARGE SCALE GENOMIC DNA]</scope>
    <source>
        <strain evidence="8">JCM 16021</strain>
    </source>
</reference>
<evidence type="ECO:0000256" key="5">
    <source>
        <dbReference type="SAM" id="MobiDB-lite"/>
    </source>
</evidence>
<keyword evidence="8" id="KW-1185">Reference proteome</keyword>